<proteinExistence type="predicted"/>
<protein>
    <submittedName>
        <fullName evidence="2">ACT domain-containing protein</fullName>
    </submittedName>
</protein>
<organism evidence="1 2">
    <name type="scientific">Angiostrongylus cantonensis</name>
    <name type="common">Rat lungworm</name>
    <dbReference type="NCBI Taxonomy" id="6313"/>
    <lineage>
        <taxon>Eukaryota</taxon>
        <taxon>Metazoa</taxon>
        <taxon>Ecdysozoa</taxon>
        <taxon>Nematoda</taxon>
        <taxon>Chromadorea</taxon>
        <taxon>Rhabditida</taxon>
        <taxon>Rhabditina</taxon>
        <taxon>Rhabditomorpha</taxon>
        <taxon>Strongyloidea</taxon>
        <taxon>Metastrongylidae</taxon>
        <taxon>Angiostrongylus</taxon>
    </lineage>
</organism>
<name>A0A0K0DFH2_ANGCA</name>
<reference evidence="2" key="2">
    <citation type="submission" date="2017-02" db="UniProtKB">
        <authorList>
            <consortium name="WormBaseParasite"/>
        </authorList>
    </citation>
    <scope>IDENTIFICATION</scope>
</reference>
<dbReference type="WBParaSite" id="ACAC_0000971601-mRNA-1">
    <property type="protein sequence ID" value="ACAC_0000971601-mRNA-1"/>
    <property type="gene ID" value="ACAC_0000971601"/>
</dbReference>
<evidence type="ECO:0000313" key="1">
    <source>
        <dbReference type="Proteomes" id="UP000035642"/>
    </source>
</evidence>
<accession>A0A0K0DFH2</accession>
<dbReference type="Proteomes" id="UP000035642">
    <property type="component" value="Unassembled WGS sequence"/>
</dbReference>
<reference evidence="1" key="1">
    <citation type="submission" date="2012-09" db="EMBL/GenBank/DDBJ databases">
        <authorList>
            <person name="Martin A.A."/>
        </authorList>
    </citation>
    <scope>NUCLEOTIDE SEQUENCE</scope>
</reference>
<keyword evidence="1" id="KW-1185">Reference proteome</keyword>
<evidence type="ECO:0000313" key="2">
    <source>
        <dbReference type="WBParaSite" id="ACAC_0000971601-mRNA-1"/>
    </source>
</evidence>
<sequence length="136" mass="15549">MEESTSGWFTIRDGTMSVWEGVCATYRLLFLRDLLSDIFQVSSDGYWYCVEISGSLGNAKAHFYYHSDCTRNAWRMLKHLTSCTSLNITSLTIRLDPDPLRHSSLENIVQRVATWSQLGKESCNDCRIVLDAEMPL</sequence>
<dbReference type="AlphaFoldDB" id="A0A0K0DFH2"/>